<accession>A0A1T4K532</accession>
<dbReference type="AlphaFoldDB" id="A0A1T4K532"/>
<dbReference type="Proteomes" id="UP000190449">
    <property type="component" value="Unassembled WGS sequence"/>
</dbReference>
<evidence type="ECO:0000256" key="5">
    <source>
        <dbReference type="ARBA" id="ARBA00023295"/>
    </source>
</evidence>
<dbReference type="GO" id="GO:0005576">
    <property type="term" value="C:extracellular region"/>
    <property type="evidence" value="ECO:0007669"/>
    <property type="project" value="TreeGrafter"/>
</dbReference>
<dbReference type="Pfam" id="PF00150">
    <property type="entry name" value="Cellulase"/>
    <property type="match status" value="1"/>
</dbReference>
<keyword evidence="5" id="KW-0326">Glycosidase</keyword>
<keyword evidence="7" id="KW-0732">Signal</keyword>
<dbReference type="InterPro" id="IPR001547">
    <property type="entry name" value="Glyco_hydro_5"/>
</dbReference>
<evidence type="ECO:0000256" key="4">
    <source>
        <dbReference type="ARBA" id="ARBA00023277"/>
    </source>
</evidence>
<organism evidence="9 10">
    <name type="scientific">Fibrobacter intestinalis</name>
    <dbReference type="NCBI Taxonomy" id="28122"/>
    <lineage>
        <taxon>Bacteria</taxon>
        <taxon>Pseudomonadati</taxon>
        <taxon>Fibrobacterota</taxon>
        <taxon>Fibrobacteria</taxon>
        <taxon>Fibrobacterales</taxon>
        <taxon>Fibrobacteraceae</taxon>
        <taxon>Fibrobacter</taxon>
    </lineage>
</organism>
<proteinExistence type="inferred from homology"/>
<dbReference type="Gene3D" id="3.20.20.80">
    <property type="entry name" value="Glycosidases"/>
    <property type="match status" value="1"/>
</dbReference>
<dbReference type="RefSeq" id="WP_078775487.1">
    <property type="nucleotide sequence ID" value="NZ_FUWU01000003.1"/>
</dbReference>
<feature type="domain" description="Glycoside hydrolase family 5" evidence="8">
    <location>
        <begin position="43"/>
        <end position="374"/>
    </location>
</feature>
<evidence type="ECO:0000256" key="7">
    <source>
        <dbReference type="SAM" id="SignalP"/>
    </source>
</evidence>
<dbReference type="InterPro" id="IPR017853">
    <property type="entry name" value="GH"/>
</dbReference>
<dbReference type="PANTHER" id="PTHR31297">
    <property type="entry name" value="GLUCAN ENDO-1,6-BETA-GLUCOSIDASE B"/>
    <property type="match status" value="1"/>
</dbReference>
<dbReference type="GO" id="GO:0009986">
    <property type="term" value="C:cell surface"/>
    <property type="evidence" value="ECO:0007669"/>
    <property type="project" value="TreeGrafter"/>
</dbReference>
<dbReference type="SUPFAM" id="SSF51445">
    <property type="entry name" value="(Trans)glycosidases"/>
    <property type="match status" value="1"/>
</dbReference>
<dbReference type="GO" id="GO:0008422">
    <property type="term" value="F:beta-glucosidase activity"/>
    <property type="evidence" value="ECO:0007669"/>
    <property type="project" value="TreeGrafter"/>
</dbReference>
<feature type="signal peptide" evidence="7">
    <location>
        <begin position="1"/>
        <end position="19"/>
    </location>
</feature>
<gene>
    <name evidence="9" type="ORF">SAMN02745108_00302</name>
</gene>
<keyword evidence="4" id="KW-0119">Carbohydrate metabolism</keyword>
<evidence type="ECO:0000256" key="2">
    <source>
        <dbReference type="ARBA" id="ARBA00022801"/>
    </source>
</evidence>
<name>A0A1T4K532_9BACT</name>
<keyword evidence="6" id="KW-0624">Polysaccharide degradation</keyword>
<feature type="chain" id="PRO_5013250457" evidence="7">
    <location>
        <begin position="20"/>
        <end position="684"/>
    </location>
</feature>
<dbReference type="InterPro" id="IPR050386">
    <property type="entry name" value="Glycosyl_hydrolase_5"/>
</dbReference>
<evidence type="ECO:0000313" key="9">
    <source>
        <dbReference type="EMBL" id="SJZ37443.1"/>
    </source>
</evidence>
<evidence type="ECO:0000256" key="3">
    <source>
        <dbReference type="ARBA" id="ARBA00023001"/>
    </source>
</evidence>
<dbReference type="PANTHER" id="PTHR31297:SF41">
    <property type="entry name" value="ENDOGLUCANASE, PUTATIVE (AFU_ORTHOLOGUE AFUA_5G01830)-RELATED"/>
    <property type="match status" value="1"/>
</dbReference>
<comment type="similarity">
    <text evidence="1">Belongs to the glycosyl hydrolase 5 (cellulase A) family.</text>
</comment>
<dbReference type="EMBL" id="FUWU01000003">
    <property type="protein sequence ID" value="SJZ37443.1"/>
    <property type="molecule type" value="Genomic_DNA"/>
</dbReference>
<protein>
    <submittedName>
        <fullName evidence="9">Cellulase (Glycosyl hydrolase family 5)</fullName>
    </submittedName>
</protein>
<dbReference type="GO" id="GO:0030245">
    <property type="term" value="P:cellulose catabolic process"/>
    <property type="evidence" value="ECO:0007669"/>
    <property type="project" value="UniProtKB-KW"/>
</dbReference>
<evidence type="ECO:0000259" key="8">
    <source>
        <dbReference type="Pfam" id="PF00150"/>
    </source>
</evidence>
<keyword evidence="3" id="KW-0136">Cellulose degradation</keyword>
<dbReference type="STRING" id="28122.SAMN02745108_00302"/>
<keyword evidence="2 9" id="KW-0378">Hydrolase</keyword>
<evidence type="ECO:0000256" key="6">
    <source>
        <dbReference type="ARBA" id="ARBA00023326"/>
    </source>
</evidence>
<evidence type="ECO:0000256" key="1">
    <source>
        <dbReference type="ARBA" id="ARBA00005641"/>
    </source>
</evidence>
<evidence type="ECO:0000313" key="10">
    <source>
        <dbReference type="Proteomes" id="UP000190449"/>
    </source>
</evidence>
<reference evidence="9 10" key="1">
    <citation type="submission" date="2017-02" db="EMBL/GenBank/DDBJ databases">
        <authorList>
            <person name="Peterson S.W."/>
        </authorList>
    </citation>
    <scope>NUCLEOTIDE SEQUENCE [LARGE SCALE GENOMIC DNA]</scope>
    <source>
        <strain evidence="9 10">ATCC 43854</strain>
    </source>
</reference>
<sequence>MKGLISLAAASLLATSAFALPKATEVYANMGLGYNIGNTMEVPGNLTLTAWGNDFPTAKYIQSIKAAGFNTVRIPCAWDSHATNGVINEGWLDSVKTVVDMVIDNGMYAILNSHWDNGWLEDHVWDGSGFDRNGNAANNDANAIAAQQEKYWKQIANKFKDYNEKLIFASANEPGVNDPWNPPGVNGQWAFDDVRMKVLKLYHEACLKAVRATGGNNSTRTVVVQMPHTEIDYYQLLADNYPTDPAGTGYTMAEAHFYPYQYSLMTQDESWGPCFYYFDGMESSTDTKHNMGSSESTLGTKLHIDKQFDLLKNAFVNNGIPVVIGEMGAIKRLEEISGDNLKLHLEGRAAWYGYVAAAAKAHGIVPCVWDTGDEGNGNMTILHRQSKFAGNVGDIVDYEVLNAMRIAYGLDTLAGNSIDKFVEASLDTNDKKLVITYTSQQSDSNEVGTMRIDLNGVNWSDYVAISFQAKVNVASAGPCSGASCNAYAWTSLSLFAMSGADWKWDDFNFPESDILSTWQTYTVSLDANGLNISDKSKVNAIGLNLYGMQVSGTIEIDNIVLHKADGSSVVLQDFNKKLPSLEGIASGELVPQTSAIQRPAASVVLDRKMHVQVQSGILSASFHANRASQGTLKLVNSIGQVIASQNFVSSVGANSISIETNYHGTGFLVLDLNSNRTTLPIRLK</sequence>